<organism evidence="2 3">
    <name type="scientific">Mariniflexile litorale</name>
    <dbReference type="NCBI Taxonomy" id="3045158"/>
    <lineage>
        <taxon>Bacteria</taxon>
        <taxon>Pseudomonadati</taxon>
        <taxon>Bacteroidota</taxon>
        <taxon>Flavobacteriia</taxon>
        <taxon>Flavobacteriales</taxon>
        <taxon>Flavobacteriaceae</taxon>
        <taxon>Mariniflexile</taxon>
    </lineage>
</organism>
<dbReference type="Proteomes" id="UP001224325">
    <property type="component" value="Chromosome"/>
</dbReference>
<sequence length="316" mass="36753">MPFSLSIIIPVYNAERFIAKAVESACEQSEVTEIVVVNDGSTDATQEIVTQMQNADKRIKLYHHPKKVNKGRSASRNLGIQKASGKCIAFLDADDYFLPNRFVNDFRLFQENPNCDGVYNAVGFHFYRPATELELKTHQLYTVTQKVAPETLFKNLLYGKCGHFHIDGLTIKKSIFEDTGLFDESLIVAEDTDIFWKMAIKSRLETGIINKPLAIRGVHEENIFVNEALYKVYNIKMHEGIAIWCSKNHVSNAVVDDVLKWIWMLKYKQQNKLHQDITAWARFFFSQPQLLFTKFSIKYFPIIRYRQMLFPFLYRR</sequence>
<evidence type="ECO:0000313" key="2">
    <source>
        <dbReference type="EMBL" id="XBL13243.1"/>
    </source>
</evidence>
<dbReference type="SUPFAM" id="SSF53448">
    <property type="entry name" value="Nucleotide-diphospho-sugar transferases"/>
    <property type="match status" value="1"/>
</dbReference>
<accession>A0AAU7EC70</accession>
<dbReference type="EMBL" id="CP155618">
    <property type="protein sequence ID" value="XBL13243.1"/>
    <property type="molecule type" value="Genomic_DNA"/>
</dbReference>
<dbReference type="Pfam" id="PF00535">
    <property type="entry name" value="Glycos_transf_2"/>
    <property type="match status" value="1"/>
</dbReference>
<evidence type="ECO:0000259" key="1">
    <source>
        <dbReference type="Pfam" id="PF00535"/>
    </source>
</evidence>
<dbReference type="CDD" id="cd00761">
    <property type="entry name" value="Glyco_tranf_GTA_type"/>
    <property type="match status" value="1"/>
</dbReference>
<dbReference type="KEGG" id="mlil:QLS71_013035"/>
<dbReference type="GO" id="GO:0016758">
    <property type="term" value="F:hexosyltransferase activity"/>
    <property type="evidence" value="ECO:0007669"/>
    <property type="project" value="UniProtKB-ARBA"/>
</dbReference>
<gene>
    <name evidence="2" type="ORF">QLS71_013035</name>
</gene>
<reference evidence="2" key="1">
    <citation type="submission" date="2024-04" db="EMBL/GenBank/DDBJ databases">
        <title>Mariniflexile litorale, isolated from the shallow sediments of the Sea of Japan.</title>
        <authorList>
            <person name="Romanenko L."/>
            <person name="Isaeva M."/>
        </authorList>
    </citation>
    <scope>NUCLEOTIDE SEQUENCE [LARGE SCALE GENOMIC DNA]</scope>
    <source>
        <strain evidence="2">KMM 9835</strain>
    </source>
</reference>
<name>A0AAU7EC70_9FLAO</name>
<dbReference type="Gene3D" id="3.90.550.10">
    <property type="entry name" value="Spore Coat Polysaccharide Biosynthesis Protein SpsA, Chain A"/>
    <property type="match status" value="1"/>
</dbReference>
<dbReference type="PANTHER" id="PTHR22916">
    <property type="entry name" value="GLYCOSYLTRANSFERASE"/>
    <property type="match status" value="1"/>
</dbReference>
<keyword evidence="3" id="KW-1185">Reference proteome</keyword>
<proteinExistence type="predicted"/>
<dbReference type="InterPro" id="IPR029044">
    <property type="entry name" value="Nucleotide-diphossugar_trans"/>
</dbReference>
<dbReference type="InterPro" id="IPR001173">
    <property type="entry name" value="Glyco_trans_2-like"/>
</dbReference>
<protein>
    <submittedName>
        <fullName evidence="2">Glycosyltransferase family A protein</fullName>
    </submittedName>
</protein>
<evidence type="ECO:0000313" key="3">
    <source>
        <dbReference type="Proteomes" id="UP001224325"/>
    </source>
</evidence>
<dbReference type="RefSeq" id="WP_308992655.1">
    <property type="nucleotide sequence ID" value="NZ_CP155618.1"/>
</dbReference>
<feature type="domain" description="Glycosyltransferase 2-like" evidence="1">
    <location>
        <begin position="6"/>
        <end position="178"/>
    </location>
</feature>
<dbReference type="AlphaFoldDB" id="A0AAU7EC70"/>
<dbReference type="PANTHER" id="PTHR22916:SF3">
    <property type="entry name" value="UDP-GLCNAC:BETAGAL BETA-1,3-N-ACETYLGLUCOSAMINYLTRANSFERASE-LIKE PROTEIN 1"/>
    <property type="match status" value="1"/>
</dbReference>